<evidence type="ECO:0000256" key="3">
    <source>
        <dbReference type="SAM" id="Coils"/>
    </source>
</evidence>
<keyword evidence="6" id="KW-1185">Reference proteome</keyword>
<dbReference type="InterPro" id="IPR008501">
    <property type="entry name" value="THOC7/Mft1"/>
</dbReference>
<evidence type="ECO:0000313" key="5">
    <source>
        <dbReference type="EMBL" id="KIY99009.1"/>
    </source>
</evidence>
<sequence>MPPAAPAVGSKQAQSLAEEDAAISVRLLTHVSALLKGKQPLFKAVAQSFLAVSDAAQNGSLEAVLAAQANFQRDMDNLELQLNRFRAANEANEREQEGYAAKQQQLEGQIQQALADIEAKKQELQAARVVRQHNEEYEVIRGLIAEQPPRATTQAAIDEERARIDALHAEQRRHAAALEQKRRAFALLLQCIEDLQRAGDDDGGGGDAAGGGGAAAMQVDG</sequence>
<dbReference type="OrthoDB" id="205166at2759"/>
<feature type="coiled-coil region" evidence="3">
    <location>
        <begin position="61"/>
        <end position="130"/>
    </location>
</feature>
<dbReference type="AlphaFoldDB" id="A0A0D2M6H0"/>
<dbReference type="GeneID" id="25741826"/>
<dbReference type="STRING" id="145388.A0A0D2M6H0"/>
<dbReference type="Proteomes" id="UP000054498">
    <property type="component" value="Unassembled WGS sequence"/>
</dbReference>
<feature type="compositionally biased region" description="Gly residues" evidence="4">
    <location>
        <begin position="205"/>
        <end position="214"/>
    </location>
</feature>
<dbReference type="RefSeq" id="XP_013898029.1">
    <property type="nucleotide sequence ID" value="XM_014042575.1"/>
</dbReference>
<organism evidence="5 6">
    <name type="scientific">Monoraphidium neglectum</name>
    <dbReference type="NCBI Taxonomy" id="145388"/>
    <lineage>
        <taxon>Eukaryota</taxon>
        <taxon>Viridiplantae</taxon>
        <taxon>Chlorophyta</taxon>
        <taxon>core chlorophytes</taxon>
        <taxon>Chlorophyceae</taxon>
        <taxon>CS clade</taxon>
        <taxon>Sphaeropleales</taxon>
        <taxon>Selenastraceae</taxon>
        <taxon>Monoraphidium</taxon>
    </lineage>
</organism>
<proteinExistence type="predicted"/>
<evidence type="ECO:0000256" key="1">
    <source>
        <dbReference type="ARBA" id="ARBA00004123"/>
    </source>
</evidence>
<accession>A0A0D2M6H0</accession>
<evidence type="ECO:0000256" key="2">
    <source>
        <dbReference type="ARBA" id="ARBA00023242"/>
    </source>
</evidence>
<dbReference type="GO" id="GO:0006397">
    <property type="term" value="P:mRNA processing"/>
    <property type="evidence" value="ECO:0007669"/>
    <property type="project" value="InterPro"/>
</dbReference>
<keyword evidence="3" id="KW-0175">Coiled coil</keyword>
<name>A0A0D2M6H0_9CHLO</name>
<dbReference type="EMBL" id="KK101986">
    <property type="protein sequence ID" value="KIY99009.1"/>
    <property type="molecule type" value="Genomic_DNA"/>
</dbReference>
<dbReference type="Pfam" id="PF05615">
    <property type="entry name" value="THOC7"/>
    <property type="match status" value="1"/>
</dbReference>
<reference evidence="5 6" key="1">
    <citation type="journal article" date="2013" name="BMC Genomics">
        <title>Reconstruction of the lipid metabolism for the microalga Monoraphidium neglectum from its genome sequence reveals characteristics suitable for biofuel production.</title>
        <authorList>
            <person name="Bogen C."/>
            <person name="Al-Dilaimi A."/>
            <person name="Albersmeier A."/>
            <person name="Wichmann J."/>
            <person name="Grundmann M."/>
            <person name="Rupp O."/>
            <person name="Lauersen K.J."/>
            <person name="Blifernez-Klassen O."/>
            <person name="Kalinowski J."/>
            <person name="Goesmann A."/>
            <person name="Mussgnug J.H."/>
            <person name="Kruse O."/>
        </authorList>
    </citation>
    <scope>NUCLEOTIDE SEQUENCE [LARGE SCALE GENOMIC DNA]</scope>
    <source>
        <strain evidence="5 6">SAG 48.87</strain>
    </source>
</reference>
<comment type="subcellular location">
    <subcellularLocation>
        <location evidence="1">Nucleus</location>
    </subcellularLocation>
</comment>
<dbReference type="KEGG" id="mng:MNEG_8951"/>
<evidence type="ECO:0000256" key="4">
    <source>
        <dbReference type="SAM" id="MobiDB-lite"/>
    </source>
</evidence>
<gene>
    <name evidence="5" type="ORF">MNEG_8951</name>
</gene>
<keyword evidence="2" id="KW-0539">Nucleus</keyword>
<protein>
    <submittedName>
        <fullName evidence="5">THO complex subunit 7</fullName>
    </submittedName>
</protein>
<dbReference type="GO" id="GO:0000445">
    <property type="term" value="C:THO complex part of transcription export complex"/>
    <property type="evidence" value="ECO:0007669"/>
    <property type="project" value="InterPro"/>
</dbReference>
<evidence type="ECO:0000313" key="6">
    <source>
        <dbReference type="Proteomes" id="UP000054498"/>
    </source>
</evidence>
<feature type="region of interest" description="Disordered" evidence="4">
    <location>
        <begin position="199"/>
        <end position="221"/>
    </location>
</feature>